<dbReference type="EMBL" id="JAPFFF010000019">
    <property type="protein sequence ID" value="KAK8857923.1"/>
    <property type="molecule type" value="Genomic_DNA"/>
</dbReference>
<name>A0ABR2I626_9EUKA</name>
<gene>
    <name evidence="2" type="ORF">M9Y10_013022</name>
</gene>
<feature type="compositionally biased region" description="Basic and acidic residues" evidence="1">
    <location>
        <begin position="927"/>
        <end position="945"/>
    </location>
</feature>
<sequence length="1061" mass="123656">MKNRDSTKAAIEQVENESCIVFHSCEVDKFKGEKEKFDRRLLLLTNISVIFFKISSKPKQLCCEYWADLVGVDGLLGQGQTITLFFKEDIYKFRIDDFQEIKCIKLKLGDLFQRIFTPEEQEMRGLNKSDLYQISCRSIQNSFGQYSRFISYAKSNNIEIEKETEKRFFTYLVYHQNEISFPKKIRANEFESFMYGLDALTFVESIIFSNISNIDIFQQLNTFYSTLFEDPSKYIKNRRSKETPSDYQFSIRENIRHLCFKKIKMTKNFDEFLRRLDSGQIKHNLTGLSFDNMKLIENDFYMIDKLVRSINSNQGNNKLKSLSFNASLNEDQFNYFISSFLNNDTTRYLMMLSLNKTFNLTLPLLFDKIRNITSLSLADCDINILSTLQCINRTKMDNLRLLNLSGNYCSKSLPQRFELNRNRKKKRNPNINGEDYNPDDDVEFRSDDIVFPQSLAVLYVRNVRWGLRYKSLIALLQAASSFRPKNKDGGYGGFHLSIRGIKGGSFQQTDNESNCFNNSLNYYNELNSYLAGFYTNLKKSYLVHLDWAGNPISSDFINFLSKSKRLIELDVSYCFSAELEEEEGTNGKLKQNSLIKQFSKYLINDAKNLKSLIICGNTRPLNEDNSKKKSDTENIRLSQNLSGHSIYPLFEAIKKTNNPLSYINISGQRLDNPEGLNLFSEAIEANLNIQKVSFKNTGFETKDQFNYFVSKVKRKTKIVVEWPAEEMKNIHDANISHCKKLLIHLSKEKFYYETVNRDISKTSEKVDKKKKKNRDNSDSSQSEDEDFPIIRYDKLLFGKNYMARNIEIFNFDTDRDFPLYVSKEVEDFLSLTPGEDNEDSRSDESPKKKKKQTQKKKKNSEESEVKSEVENNTKRKEEEKEKQKKKSNKNEKKSIKKTEKERKSKASDEDDDKSDTTDDTDDEDDILDHKKQYLISKSDKRKNDSDSDSSTEEERQKSRKKTNKRNVSVSSDSNSDTEEEKPLKKTKIKKRSVSDSEVRKPKKRQPTSSDDNDDESDNVESKEWKFPSGIKPKESYEKAVKKIKEKFSLENLMTALVNGSE</sequence>
<dbReference type="PANTHER" id="PTHR24112">
    <property type="entry name" value="LEUCINE-RICH REPEAT, ISOFORM F-RELATED"/>
    <property type="match status" value="1"/>
</dbReference>
<evidence type="ECO:0000256" key="1">
    <source>
        <dbReference type="SAM" id="MobiDB-lite"/>
    </source>
</evidence>
<dbReference type="SUPFAM" id="SSF52047">
    <property type="entry name" value="RNI-like"/>
    <property type="match status" value="1"/>
</dbReference>
<feature type="compositionally biased region" description="Acidic residues" evidence="1">
    <location>
        <begin position="908"/>
        <end position="926"/>
    </location>
</feature>
<evidence type="ECO:0000313" key="3">
    <source>
        <dbReference type="Proteomes" id="UP001470230"/>
    </source>
</evidence>
<organism evidence="2 3">
    <name type="scientific">Tritrichomonas musculus</name>
    <dbReference type="NCBI Taxonomy" id="1915356"/>
    <lineage>
        <taxon>Eukaryota</taxon>
        <taxon>Metamonada</taxon>
        <taxon>Parabasalia</taxon>
        <taxon>Tritrichomonadida</taxon>
        <taxon>Tritrichomonadidae</taxon>
        <taxon>Tritrichomonas</taxon>
    </lineage>
</organism>
<proteinExistence type="predicted"/>
<dbReference type="Gene3D" id="3.80.10.10">
    <property type="entry name" value="Ribonuclease Inhibitor"/>
    <property type="match status" value="1"/>
</dbReference>
<reference evidence="2 3" key="1">
    <citation type="submission" date="2024-04" db="EMBL/GenBank/DDBJ databases">
        <title>Tritrichomonas musculus Genome.</title>
        <authorList>
            <person name="Alves-Ferreira E."/>
            <person name="Grigg M."/>
            <person name="Lorenzi H."/>
            <person name="Galac M."/>
        </authorList>
    </citation>
    <scope>NUCLEOTIDE SEQUENCE [LARGE SCALE GENOMIC DNA]</scope>
    <source>
        <strain evidence="2 3">EAF2021</strain>
    </source>
</reference>
<dbReference type="InterPro" id="IPR032675">
    <property type="entry name" value="LRR_dom_sf"/>
</dbReference>
<comment type="caution">
    <text evidence="2">The sequence shown here is derived from an EMBL/GenBank/DDBJ whole genome shotgun (WGS) entry which is preliminary data.</text>
</comment>
<feature type="compositionally biased region" description="Basic and acidic residues" evidence="1">
    <location>
        <begin position="1019"/>
        <end position="1036"/>
    </location>
</feature>
<protein>
    <recommendedName>
        <fullName evidence="4">Leucine Rich Repeat family protein</fullName>
    </recommendedName>
</protein>
<dbReference type="PANTHER" id="PTHR24112:SF64">
    <property type="entry name" value="CHROMOSOME UNDETERMINED SCAFFOLD_46, WHOLE GENOME SHOTGUN SEQUENCE"/>
    <property type="match status" value="1"/>
</dbReference>
<feature type="region of interest" description="Disordered" evidence="1">
    <location>
        <begin position="831"/>
        <end position="1036"/>
    </location>
</feature>
<feature type="compositionally biased region" description="Basic and acidic residues" evidence="1">
    <location>
        <begin position="859"/>
        <end position="907"/>
    </location>
</feature>
<dbReference type="Proteomes" id="UP001470230">
    <property type="component" value="Unassembled WGS sequence"/>
</dbReference>
<feature type="region of interest" description="Disordered" evidence="1">
    <location>
        <begin position="420"/>
        <end position="439"/>
    </location>
</feature>
<evidence type="ECO:0000313" key="2">
    <source>
        <dbReference type="EMBL" id="KAK8857923.1"/>
    </source>
</evidence>
<keyword evidence="3" id="KW-1185">Reference proteome</keyword>
<dbReference type="InterPro" id="IPR051279">
    <property type="entry name" value="PP1-Reg/Actin-Interact_Protein"/>
</dbReference>
<accession>A0ABR2I626</accession>
<evidence type="ECO:0008006" key="4">
    <source>
        <dbReference type="Google" id="ProtNLM"/>
    </source>
</evidence>
<feature type="compositionally biased region" description="Basic residues" evidence="1">
    <location>
        <begin position="847"/>
        <end position="858"/>
    </location>
</feature>
<feature type="region of interest" description="Disordered" evidence="1">
    <location>
        <begin position="763"/>
        <end position="784"/>
    </location>
</feature>